<evidence type="ECO:0000256" key="2">
    <source>
        <dbReference type="ARBA" id="ARBA00021975"/>
    </source>
</evidence>
<dbReference type="PANTHER" id="PTHR10073:SF12">
    <property type="entry name" value="DNA MISMATCH REPAIR PROTEIN MLH1"/>
    <property type="match status" value="1"/>
</dbReference>
<organism evidence="7 8">
    <name type="scientific">Candidatus Fokinia crypta</name>
    <dbReference type="NCBI Taxonomy" id="1920990"/>
    <lineage>
        <taxon>Bacteria</taxon>
        <taxon>Pseudomonadati</taxon>
        <taxon>Pseudomonadota</taxon>
        <taxon>Alphaproteobacteria</taxon>
        <taxon>Rickettsiales</taxon>
        <taxon>Candidatus Midichloriaceae</taxon>
        <taxon>Candidatus Fokinia</taxon>
    </lineage>
</organism>
<dbReference type="Gene3D" id="3.30.230.10">
    <property type="match status" value="1"/>
</dbReference>
<dbReference type="InterPro" id="IPR014721">
    <property type="entry name" value="Ribsml_uS5_D2-typ_fold_subgr"/>
</dbReference>
<dbReference type="EMBL" id="CP110343">
    <property type="protein sequence ID" value="WPX97919.1"/>
    <property type="molecule type" value="Genomic_DNA"/>
</dbReference>
<dbReference type="InterPro" id="IPR037198">
    <property type="entry name" value="MutL_C_sf"/>
</dbReference>
<feature type="domain" description="DNA mismatch repair protein S5" evidence="6">
    <location>
        <begin position="213"/>
        <end position="334"/>
    </location>
</feature>
<dbReference type="Proteomes" id="UP001325140">
    <property type="component" value="Chromosome"/>
</dbReference>
<dbReference type="Pfam" id="PF08676">
    <property type="entry name" value="MutL_C"/>
    <property type="match status" value="1"/>
</dbReference>
<dbReference type="NCBIfam" id="TIGR00585">
    <property type="entry name" value="mutl"/>
    <property type="match status" value="1"/>
</dbReference>
<dbReference type="Pfam" id="PF01119">
    <property type="entry name" value="DNA_mis_repair"/>
    <property type="match status" value="1"/>
</dbReference>
<dbReference type="InterPro" id="IPR042121">
    <property type="entry name" value="MutL_C_regsub"/>
</dbReference>
<dbReference type="SUPFAM" id="SSF55874">
    <property type="entry name" value="ATPase domain of HSP90 chaperone/DNA topoisomerase II/histidine kinase"/>
    <property type="match status" value="1"/>
</dbReference>
<dbReference type="Gene3D" id="3.30.1540.20">
    <property type="entry name" value="MutL, C-terminal domain, dimerisation subdomain"/>
    <property type="match status" value="1"/>
</dbReference>
<protein>
    <recommendedName>
        <fullName evidence="2">DNA mismatch repair protein MutL</fullName>
    </recommendedName>
</protein>
<dbReference type="InterPro" id="IPR036890">
    <property type="entry name" value="HATPase_C_sf"/>
</dbReference>
<dbReference type="InterPro" id="IPR014762">
    <property type="entry name" value="DNA_mismatch_repair_CS"/>
</dbReference>
<evidence type="ECO:0000256" key="3">
    <source>
        <dbReference type="ARBA" id="ARBA00022763"/>
    </source>
</evidence>
<reference evidence="7" key="1">
    <citation type="submission" date="2022-10" db="EMBL/GenBank/DDBJ databases">
        <title>Host association and intracellularity evolved multiple times independently in the Rickettsiales.</title>
        <authorList>
            <person name="Castelli M."/>
            <person name="Nardi T."/>
            <person name="Gammuto L."/>
            <person name="Bellinzona G."/>
            <person name="Sabaneyeva E."/>
            <person name="Potekhin A."/>
            <person name="Serra V."/>
            <person name="Petroni G."/>
            <person name="Sassera D."/>
        </authorList>
    </citation>
    <scope>NUCLEOTIDE SEQUENCE [LARGE SCALE GENOMIC DNA]</scope>
    <source>
        <strain evidence="7">US_Bl 11III1</strain>
    </source>
</reference>
<dbReference type="SUPFAM" id="SSF54211">
    <property type="entry name" value="Ribosomal protein S5 domain 2-like"/>
    <property type="match status" value="1"/>
</dbReference>
<proteinExistence type="inferred from homology"/>
<dbReference type="CDD" id="cd16926">
    <property type="entry name" value="HATPase_MutL-MLH-PMS-like"/>
    <property type="match status" value="1"/>
</dbReference>
<dbReference type="PROSITE" id="PS00058">
    <property type="entry name" value="DNA_MISMATCH_REPAIR_1"/>
    <property type="match status" value="1"/>
</dbReference>
<dbReference type="PANTHER" id="PTHR10073">
    <property type="entry name" value="DNA MISMATCH REPAIR PROTEIN MLH, PMS, MUTL"/>
    <property type="match status" value="1"/>
</dbReference>
<evidence type="ECO:0000313" key="8">
    <source>
        <dbReference type="Proteomes" id="UP001325140"/>
    </source>
</evidence>
<evidence type="ECO:0000259" key="6">
    <source>
        <dbReference type="SMART" id="SM01340"/>
    </source>
</evidence>
<dbReference type="InterPro" id="IPR013507">
    <property type="entry name" value="DNA_mismatch_S5_2-like"/>
</dbReference>
<dbReference type="InterPro" id="IPR014790">
    <property type="entry name" value="MutL_C"/>
</dbReference>
<sequence>MIENPLSVIKELIENSIDSKATEITVSVKDAGKSFISVSDNGYGIEKDELCMAFVRHATSKLQDESIYNIQYLGFRGEALASILAVADVTIITKTIEESHAWELSLSSLSDEKDILLNNIPITTKAQEKILDLALPKSRANGTTIEVKGLFASTPNKLRFLKNNNIELHNIVQFMHSIALAYQNCNFKLLSDSKLLFDTTNAQSGNDILKHRIINIFGTEFANNIATISYVGFSKEIKISGYTTIPTYTPPIRKQKSIIFINGRLVHDYSIIGFIKAAYNGLISHNVKPVAILFIEILPEYVDVNIHPHKIEVKFSNITLIKNSVINSIREALSSCHITNSLTESLLYSNHNASHYISREYEAYDTYGYRSKENDNDMSGQFSEKTPKHTVIDKPPEQKISKLQLNEKKYYFGNPICQISNLFIISHNPDTNDLFVIEQHASHERIMLEKMKEALSYKEKLEMQNLLLPFSTDISGSEAAIIMEQHDTLLKFGIKVSIIQDVIHIIGIPIFLQILPSISPCKKVIQILNHIAQNSELIGEIQENAIIEVYNEVACHSSILKGKKLSKEEMYILLREMEKYDFTSQCNHGRPTYLKVTQDSLLKIFQR</sequence>
<evidence type="ECO:0000256" key="4">
    <source>
        <dbReference type="ARBA" id="ARBA00023204"/>
    </source>
</evidence>
<dbReference type="Gene3D" id="3.30.565.10">
    <property type="entry name" value="Histidine kinase-like ATPase, C-terminal domain"/>
    <property type="match status" value="1"/>
</dbReference>
<keyword evidence="8" id="KW-1185">Reference proteome</keyword>
<evidence type="ECO:0000259" key="5">
    <source>
        <dbReference type="SMART" id="SM00853"/>
    </source>
</evidence>
<comment type="similarity">
    <text evidence="1">Belongs to the DNA mismatch repair MutL/HexB family.</text>
</comment>
<name>A0ABZ0USB4_9RICK</name>
<dbReference type="SUPFAM" id="SSF118116">
    <property type="entry name" value="DNA mismatch repair protein MutL"/>
    <property type="match status" value="1"/>
</dbReference>
<dbReference type="CDD" id="cd00782">
    <property type="entry name" value="MutL_Trans"/>
    <property type="match status" value="1"/>
</dbReference>
<dbReference type="InterPro" id="IPR002099">
    <property type="entry name" value="MutL/Mlh/PMS"/>
</dbReference>
<dbReference type="InterPro" id="IPR042120">
    <property type="entry name" value="MutL_C_dimsub"/>
</dbReference>
<dbReference type="Gene3D" id="3.30.1370.100">
    <property type="entry name" value="MutL, C-terminal domain, regulatory subdomain"/>
    <property type="match status" value="1"/>
</dbReference>
<dbReference type="InterPro" id="IPR020568">
    <property type="entry name" value="Ribosomal_Su5_D2-typ_SF"/>
</dbReference>
<feature type="domain" description="MutL C-terminal dimerisation" evidence="5">
    <location>
        <begin position="415"/>
        <end position="565"/>
    </location>
</feature>
<keyword evidence="3" id="KW-0227">DNA damage</keyword>
<dbReference type="InterPro" id="IPR038973">
    <property type="entry name" value="MutL/Mlh/Pms-like"/>
</dbReference>
<evidence type="ECO:0000313" key="7">
    <source>
        <dbReference type="EMBL" id="WPX97919.1"/>
    </source>
</evidence>
<dbReference type="SMART" id="SM01340">
    <property type="entry name" value="DNA_mis_repair"/>
    <property type="match status" value="1"/>
</dbReference>
<keyword evidence="4" id="KW-0234">DNA repair</keyword>
<evidence type="ECO:0000256" key="1">
    <source>
        <dbReference type="ARBA" id="ARBA00006082"/>
    </source>
</evidence>
<gene>
    <name evidence="7" type="ORF">Fokcrypt_00443</name>
</gene>
<dbReference type="Pfam" id="PF13589">
    <property type="entry name" value="HATPase_c_3"/>
    <property type="match status" value="1"/>
</dbReference>
<dbReference type="SMART" id="SM00853">
    <property type="entry name" value="MutL_C"/>
    <property type="match status" value="1"/>
</dbReference>
<accession>A0ABZ0USB4</accession>